<sequence length="586" mass="61816">MADTTLVSYDLNGKKLSFANWISNLSPDETPFVSMTGKESIAQTLFQWQTDALEAAVDNNAVVEGSQAEAPIRKTTLTLNNVTQILRKVVKVSDTSQSLANYGRGNELKYQMEKAGKEIKRDLEVIFLSDQDRVDGDATTTPRRTAAFQKLVADFEVADPDTGAIVHKAMAGETPTESEIFDITYNLYLSGSKANIIMFHPKFASFFSSLMEVSQSGNRVKLFDGEDTRYNKYVTEVVDPLGCTYKLVPNRWMPEKAIYFLSASDWTQMVLRAPERTKLAKDGSYEKWMLEMEVGLRHRHPYASGILLTASAAPADPVASIALNNTNFYGGLNALQVGAAATSDAVAATVSTANVTILPATANQAFTAVSSAPAVATVAIQGSSVKITAVSAGTATLTVTSVGDPTKTATATITVYDRSVSTDSFSNQPLYVGQTQTIGKSIDVSTPAPTWSYVSLDTSVATVNSSGVTTAVGSGFTRIRAIATVNGIRFYDQSGLDVEAAVVVTPNATARSVAVGSTVNLGSDFTATPASAQAKGFTYTSGTPANATVDAAGVVTGVAAGTSVITATSKADPTKSANKTVTVTTP</sequence>
<dbReference type="KEGG" id="vg:77948390"/>
<dbReference type="EMBL" id="MG873442">
    <property type="protein sequence ID" value="AVJ48271.1"/>
    <property type="molecule type" value="Genomic_DNA"/>
</dbReference>
<feature type="domain" description="BIG2" evidence="1">
    <location>
        <begin position="331"/>
        <end position="411"/>
    </location>
</feature>
<dbReference type="InterPro" id="IPR035198">
    <property type="entry name" value="SU10_MCP"/>
</dbReference>
<evidence type="ECO:0000259" key="1">
    <source>
        <dbReference type="SMART" id="SM00635"/>
    </source>
</evidence>
<dbReference type="Proteomes" id="UP000240649">
    <property type="component" value="Segment"/>
</dbReference>
<dbReference type="RefSeq" id="YP_010672120.1">
    <property type="nucleotide sequence ID" value="NC_070974.1"/>
</dbReference>
<keyword evidence="3" id="KW-1185">Reference proteome</keyword>
<proteinExistence type="predicted"/>
<dbReference type="InterPro" id="IPR003343">
    <property type="entry name" value="Big_2"/>
</dbReference>
<reference evidence="2 3" key="1">
    <citation type="submission" date="2018-01" db="EMBL/GenBank/DDBJ databases">
        <title>Draft Genome Sequence of Salmonella Enteritidis Phage SE131.</title>
        <authorList>
            <person name="Kim Y."/>
            <person name="Han B.K."/>
            <person name="Kim H."/>
            <person name="Kim D."/>
        </authorList>
    </citation>
    <scope>NUCLEOTIDE SEQUENCE [LARGE SCALE GENOMIC DNA]</scope>
</reference>
<name>A0A2P1CAP7_9CAUD</name>
<dbReference type="Pfam" id="PF17236">
    <property type="entry name" value="SU10_MCP"/>
    <property type="match status" value="1"/>
</dbReference>
<dbReference type="SUPFAM" id="SSF49373">
    <property type="entry name" value="Invasin/intimin cell-adhesion fragments"/>
    <property type="match status" value="3"/>
</dbReference>
<dbReference type="Gene3D" id="2.60.40.1080">
    <property type="match status" value="3"/>
</dbReference>
<accession>A0A2P1CAP7</accession>
<feature type="domain" description="BIG2" evidence="1">
    <location>
        <begin position="498"/>
        <end position="579"/>
    </location>
</feature>
<dbReference type="InterPro" id="IPR008964">
    <property type="entry name" value="Invasin/intimin_cell_adhesion"/>
</dbReference>
<protein>
    <submittedName>
        <fullName evidence="2">Capsid and scaffold protein</fullName>
    </submittedName>
</protein>
<dbReference type="GeneID" id="77948390"/>
<organism evidence="2 3">
    <name type="scientific">Salmonella phage SE131</name>
    <dbReference type="NCBI Taxonomy" id="2081631"/>
    <lineage>
        <taxon>Viruses</taxon>
        <taxon>Duplodnaviria</taxon>
        <taxon>Heunggongvirae</taxon>
        <taxon>Uroviricota</taxon>
        <taxon>Caudoviricetes</taxon>
        <taxon>Grimontviridae</taxon>
        <taxon>Moazamivirus</taxon>
        <taxon>Moazamivirus SE131</taxon>
    </lineage>
</organism>
<dbReference type="Pfam" id="PF02368">
    <property type="entry name" value="Big_2"/>
    <property type="match status" value="1"/>
</dbReference>
<dbReference type="SMART" id="SM00635">
    <property type="entry name" value="BID_2"/>
    <property type="match status" value="2"/>
</dbReference>
<evidence type="ECO:0000313" key="3">
    <source>
        <dbReference type="Proteomes" id="UP000240649"/>
    </source>
</evidence>
<evidence type="ECO:0000313" key="2">
    <source>
        <dbReference type="EMBL" id="AVJ48271.1"/>
    </source>
</evidence>